<evidence type="ECO:0000256" key="9">
    <source>
        <dbReference type="ARBA" id="ARBA00023136"/>
    </source>
</evidence>
<dbReference type="NCBIfam" id="TIGR01528">
    <property type="entry name" value="NMN_trans_PnuC"/>
    <property type="match status" value="1"/>
</dbReference>
<feature type="transmembrane region" description="Helical" evidence="10">
    <location>
        <begin position="6"/>
        <end position="25"/>
    </location>
</feature>
<dbReference type="PANTHER" id="PTHR36122">
    <property type="entry name" value="NICOTINAMIDE RIBOSIDE TRANSPORTER PNUC"/>
    <property type="match status" value="1"/>
</dbReference>
<comment type="similarity">
    <text evidence="3">Belongs to the nicotinamide ribonucleoside (NR) uptake permease (TC 4.B.1) family.</text>
</comment>
<feature type="transmembrane region" description="Helical" evidence="10">
    <location>
        <begin position="175"/>
        <end position="193"/>
    </location>
</feature>
<evidence type="ECO:0000256" key="10">
    <source>
        <dbReference type="SAM" id="Phobius"/>
    </source>
</evidence>
<comment type="function">
    <text evidence="1">Required for nicotinamide riboside transport across the inner membrane.</text>
</comment>
<name>A0A941F2N8_9BACT</name>
<dbReference type="GO" id="GO:0034257">
    <property type="term" value="F:nicotinamide riboside transmembrane transporter activity"/>
    <property type="evidence" value="ECO:0007669"/>
    <property type="project" value="InterPro"/>
</dbReference>
<gene>
    <name evidence="11" type="primary">pnuC</name>
    <name evidence="11" type="ORF">KDU71_03640</name>
</gene>
<keyword evidence="9 10" id="KW-0472">Membrane</keyword>
<feature type="transmembrane region" description="Helical" evidence="10">
    <location>
        <begin position="32"/>
        <end position="52"/>
    </location>
</feature>
<comment type="caution">
    <text evidence="11">The sequence shown here is derived from an EMBL/GenBank/DDBJ whole genome shotgun (WGS) entry which is preliminary data.</text>
</comment>
<sequence>MNEFIAQYGLEVTGTVASIIYLIYSIRENPRLWPWGIIASGVSIVVFYQSALYADMGLQFYYVAISIYGWWYWLSGQASDDSVEVPIKLVSSRLLTKLFLAGVIIYCGLLAALLNIPALVDIASSDLPYLDSFTTAASILATWLLARKYIHHWLFWVVINSVSMGMYIYKGLYFYSFLFVIYTIGAIIGFYEWKRLMAKHAA</sequence>
<proteinExistence type="inferred from homology"/>
<feature type="transmembrane region" description="Helical" evidence="10">
    <location>
        <begin position="94"/>
        <end position="116"/>
    </location>
</feature>
<keyword evidence="5" id="KW-0813">Transport</keyword>
<reference evidence="11" key="1">
    <citation type="journal article" date="2018" name="Int. J. Syst. Evol. Microbiol.">
        <title>Carboxylicivirga sediminis sp. nov., isolated from coastal sediment.</title>
        <authorList>
            <person name="Wang F.Q."/>
            <person name="Ren L.H."/>
            <person name="Zou R.J."/>
            <person name="Sun Y.Z."/>
            <person name="Liu X.J."/>
            <person name="Jiang F."/>
            <person name="Liu L.J."/>
        </authorList>
    </citation>
    <scope>NUCLEOTIDE SEQUENCE</scope>
    <source>
        <strain evidence="11">JR1</strain>
    </source>
</reference>
<keyword evidence="7 10" id="KW-0812">Transmembrane</keyword>
<dbReference type="GO" id="GO:0005886">
    <property type="term" value="C:plasma membrane"/>
    <property type="evidence" value="ECO:0007669"/>
    <property type="project" value="UniProtKB-SubCell"/>
</dbReference>
<organism evidence="11 12">
    <name type="scientific">Carboxylicivirga sediminis</name>
    <dbReference type="NCBI Taxonomy" id="2006564"/>
    <lineage>
        <taxon>Bacteria</taxon>
        <taxon>Pseudomonadati</taxon>
        <taxon>Bacteroidota</taxon>
        <taxon>Bacteroidia</taxon>
        <taxon>Marinilabiliales</taxon>
        <taxon>Marinilabiliaceae</taxon>
        <taxon>Carboxylicivirga</taxon>
    </lineage>
</organism>
<dbReference type="Pfam" id="PF04973">
    <property type="entry name" value="NMN_transporter"/>
    <property type="match status" value="1"/>
</dbReference>
<accession>A0A941F2N8</accession>
<evidence type="ECO:0000256" key="4">
    <source>
        <dbReference type="ARBA" id="ARBA00017522"/>
    </source>
</evidence>
<evidence type="ECO:0000313" key="12">
    <source>
        <dbReference type="Proteomes" id="UP000679220"/>
    </source>
</evidence>
<evidence type="ECO:0000256" key="2">
    <source>
        <dbReference type="ARBA" id="ARBA00004651"/>
    </source>
</evidence>
<dbReference type="Proteomes" id="UP000679220">
    <property type="component" value="Unassembled WGS sequence"/>
</dbReference>
<keyword evidence="8 10" id="KW-1133">Transmembrane helix</keyword>
<keyword evidence="12" id="KW-1185">Reference proteome</keyword>
<dbReference type="EMBL" id="JAGTAR010000003">
    <property type="protein sequence ID" value="MBR8534640.1"/>
    <property type="molecule type" value="Genomic_DNA"/>
</dbReference>
<dbReference type="InterPro" id="IPR006419">
    <property type="entry name" value="NMN_transpt_PnuC"/>
</dbReference>
<evidence type="ECO:0000256" key="8">
    <source>
        <dbReference type="ARBA" id="ARBA00022989"/>
    </source>
</evidence>
<keyword evidence="6" id="KW-1003">Cell membrane</keyword>
<dbReference type="PANTHER" id="PTHR36122:SF2">
    <property type="entry name" value="NICOTINAMIDE RIBOSIDE TRANSPORTER PNUC"/>
    <property type="match status" value="1"/>
</dbReference>
<dbReference type="AlphaFoldDB" id="A0A941F2N8"/>
<evidence type="ECO:0000256" key="6">
    <source>
        <dbReference type="ARBA" id="ARBA00022475"/>
    </source>
</evidence>
<evidence type="ECO:0000256" key="3">
    <source>
        <dbReference type="ARBA" id="ARBA00006669"/>
    </source>
</evidence>
<evidence type="ECO:0000256" key="7">
    <source>
        <dbReference type="ARBA" id="ARBA00022692"/>
    </source>
</evidence>
<evidence type="ECO:0000256" key="1">
    <source>
        <dbReference type="ARBA" id="ARBA00002672"/>
    </source>
</evidence>
<evidence type="ECO:0000313" key="11">
    <source>
        <dbReference type="EMBL" id="MBR8534640.1"/>
    </source>
</evidence>
<dbReference type="RefSeq" id="WP_212188539.1">
    <property type="nucleotide sequence ID" value="NZ_JAGTAR010000003.1"/>
</dbReference>
<protein>
    <recommendedName>
        <fullName evidence="4">Nicotinamide riboside transporter PnuC</fullName>
    </recommendedName>
</protein>
<comment type="subcellular location">
    <subcellularLocation>
        <location evidence="2">Cell membrane</location>
        <topology evidence="2">Multi-pass membrane protein</topology>
    </subcellularLocation>
</comment>
<reference evidence="11" key="2">
    <citation type="submission" date="2021-04" db="EMBL/GenBank/DDBJ databases">
        <authorList>
            <person name="Zhang T."/>
            <person name="Zhang Y."/>
            <person name="Lu D."/>
            <person name="Zuo D."/>
            <person name="Du Z."/>
        </authorList>
    </citation>
    <scope>NUCLEOTIDE SEQUENCE</scope>
    <source>
        <strain evidence="11">JR1</strain>
    </source>
</reference>
<evidence type="ECO:0000256" key="5">
    <source>
        <dbReference type="ARBA" id="ARBA00022448"/>
    </source>
</evidence>
<feature type="transmembrane region" description="Helical" evidence="10">
    <location>
        <begin position="58"/>
        <end position="74"/>
    </location>
</feature>